<keyword evidence="9" id="KW-0472">Membrane</keyword>
<accession>A0A8I5T804</accession>
<keyword evidence="3 11" id="KW-0479">Metal-binding</keyword>
<feature type="modified residue" description="N6-acetyllysine" evidence="12">
    <location>
        <position position="152"/>
    </location>
</feature>
<evidence type="ECO:0000256" key="13">
    <source>
        <dbReference type="SAM" id="MobiDB-lite"/>
    </source>
</evidence>
<feature type="compositionally biased region" description="Basic and acidic residues" evidence="13">
    <location>
        <begin position="1"/>
        <end position="14"/>
    </location>
</feature>
<dbReference type="SUPFAM" id="SSF57802">
    <property type="entry name" value="Rubredoxin-like"/>
    <property type="match status" value="1"/>
</dbReference>
<dbReference type="Proteomes" id="UP000001595">
    <property type="component" value="Chromosome 22"/>
</dbReference>
<evidence type="ECO:0000313" key="15">
    <source>
        <dbReference type="Proteomes" id="UP000001595"/>
    </source>
</evidence>
<evidence type="ECO:0000256" key="2">
    <source>
        <dbReference type="ARBA" id="ARBA00020224"/>
    </source>
</evidence>
<evidence type="ECO:0000256" key="6">
    <source>
        <dbReference type="ARBA" id="ARBA00022946"/>
    </source>
</evidence>
<dbReference type="Pfam" id="PF01215">
    <property type="entry name" value="COX5B"/>
    <property type="match status" value="1"/>
</dbReference>
<dbReference type="InterPro" id="IPR002124">
    <property type="entry name" value="Cyt_c_oxidase_su5b"/>
</dbReference>
<reference evidence="14 15" key="1">
    <citation type="submission" date="2008-02" db="EMBL/GenBank/DDBJ databases">
        <title>A 6x draft sequence assembly of the Pongo pygmaeus abelii genome.</title>
        <authorList>
            <person name="Wilson R.K."/>
            <person name="Mardis E."/>
        </authorList>
    </citation>
    <scope>NUCLEOTIDE SEQUENCE [LARGE SCALE GENOMIC DNA]</scope>
</reference>
<feature type="region of interest" description="Disordered" evidence="13">
    <location>
        <begin position="1"/>
        <end position="64"/>
    </location>
</feature>
<dbReference type="GeneTree" id="ENSGT00390000011010"/>
<evidence type="ECO:0000256" key="3">
    <source>
        <dbReference type="ARBA" id="ARBA00022723"/>
    </source>
</evidence>
<keyword evidence="4" id="KW-0999">Mitochondrion inner membrane</keyword>
<dbReference type="Gene3D" id="2.60.11.10">
    <property type="entry name" value="Cytochrome c oxidase, subunit Vb"/>
    <property type="match status" value="1"/>
</dbReference>
<reference evidence="14" key="2">
    <citation type="submission" date="2025-08" db="UniProtKB">
        <authorList>
            <consortium name="Ensembl"/>
        </authorList>
    </citation>
    <scope>IDENTIFICATION</scope>
</reference>
<dbReference type="PROSITE" id="PS51359">
    <property type="entry name" value="COX5B_2"/>
    <property type="match status" value="1"/>
</dbReference>
<keyword evidence="5 11" id="KW-0862">Zinc</keyword>
<keyword evidence="15" id="KW-1185">Reference proteome</keyword>
<keyword evidence="7" id="KW-0007">Acetylation</keyword>
<dbReference type="GO" id="GO:0006123">
    <property type="term" value="P:mitochondrial electron transport, cytochrome c to oxygen"/>
    <property type="evidence" value="ECO:0007669"/>
    <property type="project" value="InterPro"/>
</dbReference>
<organism evidence="14 15">
    <name type="scientific">Pongo abelii</name>
    <name type="common">Sumatran orangutan</name>
    <name type="synonym">Pongo pygmaeus abelii</name>
    <dbReference type="NCBI Taxonomy" id="9601"/>
    <lineage>
        <taxon>Eukaryota</taxon>
        <taxon>Metazoa</taxon>
        <taxon>Chordata</taxon>
        <taxon>Craniata</taxon>
        <taxon>Vertebrata</taxon>
        <taxon>Euteleostomi</taxon>
        <taxon>Mammalia</taxon>
        <taxon>Eutheria</taxon>
        <taxon>Euarchontoglires</taxon>
        <taxon>Primates</taxon>
        <taxon>Haplorrhini</taxon>
        <taxon>Catarrhini</taxon>
        <taxon>Hominidae</taxon>
        <taxon>Pongo</taxon>
    </lineage>
</organism>
<dbReference type="PANTHER" id="PTHR10122:SF20">
    <property type="entry name" value="CYTOCHROME C OXIDASE SUBUNIT 5B, MITOCHONDRIAL"/>
    <property type="match status" value="1"/>
</dbReference>
<dbReference type="Ensembl" id="ENSPPYT00000058086.1">
    <property type="protein sequence ID" value="ENSPPYP00000029841.1"/>
    <property type="gene ID" value="ENSPPYG00000038245.1"/>
</dbReference>
<dbReference type="CDD" id="cd00924">
    <property type="entry name" value="Cyt_c_Oxidase_Vb"/>
    <property type="match status" value="1"/>
</dbReference>
<evidence type="ECO:0000256" key="7">
    <source>
        <dbReference type="ARBA" id="ARBA00022990"/>
    </source>
</evidence>
<evidence type="ECO:0000256" key="12">
    <source>
        <dbReference type="PIRSR" id="PIRSR602124-3"/>
    </source>
</evidence>
<feature type="modified residue" description="N6-acetyllysine" evidence="12">
    <location>
        <position position="170"/>
    </location>
</feature>
<protein>
    <recommendedName>
        <fullName evidence="2">Cytochrome c oxidase subunit 5B, mitochondrial</fullName>
    </recommendedName>
    <alternativeName>
        <fullName evidence="10">Cytochrome c oxidase polypeptide Vb</fullName>
    </alternativeName>
</protein>
<keyword evidence="8" id="KW-0496">Mitochondrion</keyword>
<dbReference type="GO" id="GO:0046872">
    <property type="term" value="F:metal ion binding"/>
    <property type="evidence" value="ECO:0007669"/>
    <property type="project" value="UniProtKB-KW"/>
</dbReference>
<evidence type="ECO:0000256" key="10">
    <source>
        <dbReference type="ARBA" id="ARBA00031048"/>
    </source>
</evidence>
<feature type="binding site" evidence="11">
    <location>
        <position position="177"/>
    </location>
    <ligand>
        <name>Zn(2+)</name>
        <dbReference type="ChEBI" id="CHEBI:29105"/>
    </ligand>
</feature>
<keyword evidence="6" id="KW-0809">Transit peptide</keyword>
<comment type="subcellular location">
    <subcellularLocation>
        <location evidence="1">Mitochondrion inner membrane</location>
    </subcellularLocation>
</comment>
<dbReference type="GO" id="GO:0005743">
    <property type="term" value="C:mitochondrial inner membrane"/>
    <property type="evidence" value="ECO:0007669"/>
    <property type="project" value="UniProtKB-SubCell"/>
</dbReference>
<dbReference type="PANTHER" id="PTHR10122">
    <property type="entry name" value="CYTOCHROME C OXIDASE SUBUNIT 5B, MITOCHONDRIAL"/>
    <property type="match status" value="1"/>
</dbReference>
<evidence type="ECO:0000313" key="14">
    <source>
        <dbReference type="Ensembl" id="ENSPPYP00000029841.1"/>
    </source>
</evidence>
<reference evidence="14" key="3">
    <citation type="submission" date="2025-09" db="UniProtKB">
        <authorList>
            <consortium name="Ensembl"/>
        </authorList>
    </citation>
    <scope>IDENTIFICATION</scope>
</reference>
<dbReference type="InterPro" id="IPR036972">
    <property type="entry name" value="Cyt_c_oxidase_su5b_sf"/>
</dbReference>
<proteinExistence type="predicted"/>
<feature type="binding site" evidence="11">
    <location>
        <position position="175"/>
    </location>
    <ligand>
        <name>Zn(2+)</name>
        <dbReference type="ChEBI" id="CHEBI:29105"/>
    </ligand>
</feature>
<name>A0A8I5T804_PONAB</name>
<dbReference type="AlphaFoldDB" id="A0A8I5T804"/>
<feature type="binding site" evidence="11">
    <location>
        <position position="197"/>
    </location>
    <ligand>
        <name>Zn(2+)</name>
        <dbReference type="ChEBI" id="CHEBI:29105"/>
    </ligand>
</feature>
<evidence type="ECO:0000256" key="5">
    <source>
        <dbReference type="ARBA" id="ARBA00022833"/>
    </source>
</evidence>
<dbReference type="GO" id="GO:0045277">
    <property type="term" value="C:respiratory chain complex IV"/>
    <property type="evidence" value="ECO:0007669"/>
    <property type="project" value="InterPro"/>
</dbReference>
<evidence type="ECO:0000256" key="11">
    <source>
        <dbReference type="PIRSR" id="PIRSR602124-1"/>
    </source>
</evidence>
<evidence type="ECO:0000256" key="9">
    <source>
        <dbReference type="ARBA" id="ARBA00023136"/>
    </source>
</evidence>
<feature type="modified residue" description="N6-acetyllysine" evidence="12">
    <location>
        <position position="205"/>
    </location>
</feature>
<sequence length="213" mass="23580">PRARCHERERERKSSTPRRWSWGGRPPGWPGVGQVQPSRLPKLPSCPENKSHGKAGKKLPDPGPPEPPCPPLDCTFWPCLLDEIRWGLNPACPCTPCLLPPRAPPLASSSAFGAFSPHWHYTTDDKQATALEREVIMAARKGLDPYNILPLKAASGTKEDPNLVLSITNKRIVGCICVEDNSTITCFGLRKGETQRCPSYGTHYKLVPHQLTY</sequence>
<evidence type="ECO:0000256" key="4">
    <source>
        <dbReference type="ARBA" id="ARBA00022792"/>
    </source>
</evidence>
<evidence type="ECO:0000256" key="8">
    <source>
        <dbReference type="ARBA" id="ARBA00023128"/>
    </source>
</evidence>
<evidence type="ECO:0000256" key="1">
    <source>
        <dbReference type="ARBA" id="ARBA00004273"/>
    </source>
</evidence>